<evidence type="ECO:0000256" key="7">
    <source>
        <dbReference type="SAM" id="Phobius"/>
    </source>
</evidence>
<dbReference type="STRING" id="93625.A0A409X1U7"/>
<accession>A0A409X1U7</accession>
<dbReference type="PANTHER" id="PTHR13325">
    <property type="entry name" value="PROTEASE M50 MEMBRANE-BOUND TRANSCRIPTION FACTOR SITE 2 PROTEASE"/>
    <property type="match status" value="1"/>
</dbReference>
<dbReference type="EMBL" id="NHYD01002831">
    <property type="protein sequence ID" value="PPQ84687.1"/>
    <property type="molecule type" value="Genomic_DNA"/>
</dbReference>
<dbReference type="InterPro" id="IPR001193">
    <property type="entry name" value="MBTPS2"/>
</dbReference>
<gene>
    <name evidence="9" type="ORF">CVT25_014218</name>
</gene>
<evidence type="ECO:0000313" key="10">
    <source>
        <dbReference type="Proteomes" id="UP000283269"/>
    </source>
</evidence>
<comment type="subcellular location">
    <subcellularLocation>
        <location evidence="1">Endomembrane system</location>
        <topology evidence="1">Multi-pass membrane protein</topology>
    </subcellularLocation>
</comment>
<dbReference type="Proteomes" id="UP000283269">
    <property type="component" value="Unassembled WGS sequence"/>
</dbReference>
<dbReference type="AlphaFoldDB" id="A0A409X1U7"/>
<feature type="compositionally biased region" description="Basic and acidic residues" evidence="6">
    <location>
        <begin position="499"/>
        <end position="514"/>
    </location>
</feature>
<name>A0A409X1U7_PSICY</name>
<dbReference type="GO" id="GO:1905897">
    <property type="term" value="P:regulation of response to endoplasmic reticulum stress"/>
    <property type="evidence" value="ECO:0007669"/>
    <property type="project" value="TreeGrafter"/>
</dbReference>
<keyword evidence="2 7" id="KW-0812">Transmembrane</keyword>
<dbReference type="GO" id="GO:0012505">
    <property type="term" value="C:endomembrane system"/>
    <property type="evidence" value="ECO:0007669"/>
    <property type="project" value="UniProtKB-SubCell"/>
</dbReference>
<feature type="transmembrane region" description="Helical" evidence="7">
    <location>
        <begin position="233"/>
        <end position="253"/>
    </location>
</feature>
<dbReference type="OrthoDB" id="7694678at2759"/>
<dbReference type="GO" id="GO:0004222">
    <property type="term" value="F:metalloendopeptidase activity"/>
    <property type="evidence" value="ECO:0007669"/>
    <property type="project" value="InterPro"/>
</dbReference>
<feature type="transmembrane region" description="Helical" evidence="7">
    <location>
        <begin position="106"/>
        <end position="134"/>
    </location>
</feature>
<evidence type="ECO:0000313" key="9">
    <source>
        <dbReference type="EMBL" id="PPQ84687.1"/>
    </source>
</evidence>
<dbReference type="Pfam" id="PF02163">
    <property type="entry name" value="Peptidase_M50"/>
    <property type="match status" value="1"/>
</dbReference>
<feature type="transmembrane region" description="Helical" evidence="7">
    <location>
        <begin position="6"/>
        <end position="24"/>
    </location>
</feature>
<feature type="domain" description="Peptidase M50" evidence="8">
    <location>
        <begin position="208"/>
        <end position="302"/>
    </location>
</feature>
<dbReference type="GO" id="GO:0031293">
    <property type="term" value="P:membrane protein intracellular domain proteolysis"/>
    <property type="evidence" value="ECO:0007669"/>
    <property type="project" value="TreeGrafter"/>
</dbReference>
<dbReference type="GO" id="GO:0016020">
    <property type="term" value="C:membrane"/>
    <property type="evidence" value="ECO:0007669"/>
    <property type="project" value="InterPro"/>
</dbReference>
<keyword evidence="4 7" id="KW-0472">Membrane</keyword>
<feature type="region of interest" description="Disordered" evidence="6">
    <location>
        <begin position="397"/>
        <end position="419"/>
    </location>
</feature>
<evidence type="ECO:0000256" key="1">
    <source>
        <dbReference type="ARBA" id="ARBA00004127"/>
    </source>
</evidence>
<proteinExistence type="predicted"/>
<dbReference type="PANTHER" id="PTHR13325:SF3">
    <property type="entry name" value="MEMBRANE-BOUND TRANSCRIPTION FACTOR SITE-2 PROTEASE"/>
    <property type="match status" value="1"/>
</dbReference>
<evidence type="ECO:0000256" key="5">
    <source>
        <dbReference type="ARBA" id="ARBA00032658"/>
    </source>
</evidence>
<dbReference type="InterPro" id="IPR008915">
    <property type="entry name" value="Peptidase_M50"/>
</dbReference>
<protein>
    <recommendedName>
        <fullName evidence="5">Endopeptidase S2P</fullName>
    </recommendedName>
</protein>
<evidence type="ECO:0000259" key="8">
    <source>
        <dbReference type="Pfam" id="PF02163"/>
    </source>
</evidence>
<reference evidence="9 10" key="1">
    <citation type="journal article" date="2018" name="Evol. Lett.">
        <title>Horizontal gene cluster transfer increased hallucinogenic mushroom diversity.</title>
        <authorList>
            <person name="Reynolds H.T."/>
            <person name="Vijayakumar V."/>
            <person name="Gluck-Thaler E."/>
            <person name="Korotkin H.B."/>
            <person name="Matheny P.B."/>
            <person name="Slot J.C."/>
        </authorList>
    </citation>
    <scope>NUCLEOTIDE SEQUENCE [LARGE SCALE GENOMIC DNA]</scope>
    <source>
        <strain evidence="9 10">2631</strain>
    </source>
</reference>
<feature type="region of interest" description="Disordered" evidence="6">
    <location>
        <begin position="499"/>
        <end position="520"/>
    </location>
</feature>
<evidence type="ECO:0000256" key="3">
    <source>
        <dbReference type="ARBA" id="ARBA00022989"/>
    </source>
</evidence>
<dbReference type="GO" id="GO:0005737">
    <property type="term" value="C:cytoplasm"/>
    <property type="evidence" value="ECO:0007669"/>
    <property type="project" value="TreeGrafter"/>
</dbReference>
<keyword evidence="3 7" id="KW-1133">Transmembrane helix</keyword>
<evidence type="ECO:0000256" key="6">
    <source>
        <dbReference type="SAM" id="MobiDB-lite"/>
    </source>
</evidence>
<evidence type="ECO:0000256" key="4">
    <source>
        <dbReference type="ARBA" id="ARBA00023136"/>
    </source>
</evidence>
<sequence length="685" mass="75268">MSLGGLLLLLTATWCIIYALHHFFCSRSDHHRASPLLPTFSTSNSTRRHRSSLAHWHITLNFLHLKITTTRWNAAHDKLCAFLSPSGRSLTLIRTRPRTRTRTHTVLGWLYNLGTLFCALGMLLAIAGLLYVFFASGWTLVHRILLKDSTADITYDDLPLRLTKRALALGTEDATIRRPPPSSSSRFPSITPIIPGVTVPLSDLPLIVLAVFLCQIIHELGHAIAAARESLPILSAGLSLTLFIPSFFVSFPLSPSPSFSSLSSQHTPTLPSLPARARARIISGGPFHNLLFYLLLLALLLPQLHVADLAGYLGGYTNTNTDGLGKVIVSVSQDSPLAQHLPLGALITHLDDTPLASSASSKSRAIDPWTDYLIGSRQGRPSLGWCIPKRAFESAETCCPSPPSRQNDSQTQTQPPQTCFVSTHDTTHRGCIDPVPFMTLPLPHRPQHIADPPPPSIRCKLAPSPAPTDSNSNECGPAHTCAVPHASVQLLRVTFIPRPHADDREPESEKRNSDADGPAPRILLWSGPRAEIYEQVSLTVPRIAVKVSNWLPRIWILPLWAPPLVAVFFEYLTMATLSLYLFNLLPLPHLDGTQLLDALLDLAFSLDDNASASSNADGTTNGGFAFTFTYDIDALEGGAYDQDERRIKRTRTRKRWKDRIMKYVPLAMGCVVVCSILFGVINAVY</sequence>
<dbReference type="InParanoid" id="A0A409X1U7"/>
<feature type="transmembrane region" description="Helical" evidence="7">
    <location>
        <begin position="663"/>
        <end position="684"/>
    </location>
</feature>
<dbReference type="PRINTS" id="PR01000">
    <property type="entry name" value="SREBPS2PTASE"/>
</dbReference>
<feature type="compositionally biased region" description="Polar residues" evidence="6">
    <location>
        <begin position="404"/>
        <end position="419"/>
    </location>
</feature>
<feature type="transmembrane region" description="Helical" evidence="7">
    <location>
        <begin position="204"/>
        <end position="221"/>
    </location>
</feature>
<organism evidence="9 10">
    <name type="scientific">Psilocybe cyanescens</name>
    <dbReference type="NCBI Taxonomy" id="93625"/>
    <lineage>
        <taxon>Eukaryota</taxon>
        <taxon>Fungi</taxon>
        <taxon>Dikarya</taxon>
        <taxon>Basidiomycota</taxon>
        <taxon>Agaricomycotina</taxon>
        <taxon>Agaricomycetes</taxon>
        <taxon>Agaricomycetidae</taxon>
        <taxon>Agaricales</taxon>
        <taxon>Agaricineae</taxon>
        <taxon>Strophariaceae</taxon>
        <taxon>Psilocybe</taxon>
    </lineage>
</organism>
<keyword evidence="10" id="KW-1185">Reference proteome</keyword>
<comment type="caution">
    <text evidence="9">The sequence shown here is derived from an EMBL/GenBank/DDBJ whole genome shotgun (WGS) entry which is preliminary data.</text>
</comment>
<evidence type="ECO:0000256" key="2">
    <source>
        <dbReference type="ARBA" id="ARBA00022692"/>
    </source>
</evidence>